<name>X0Z666_9ZZZZ</name>
<proteinExistence type="predicted"/>
<reference evidence="1" key="1">
    <citation type="journal article" date="2014" name="Front. Microbiol.">
        <title>High frequency of phylogenetically diverse reductive dehalogenase-homologous genes in deep subseafloor sedimentary metagenomes.</title>
        <authorList>
            <person name="Kawai M."/>
            <person name="Futagami T."/>
            <person name="Toyoda A."/>
            <person name="Takaki Y."/>
            <person name="Nishi S."/>
            <person name="Hori S."/>
            <person name="Arai W."/>
            <person name="Tsubouchi T."/>
            <person name="Morono Y."/>
            <person name="Uchiyama I."/>
            <person name="Ito T."/>
            <person name="Fujiyama A."/>
            <person name="Inagaki F."/>
            <person name="Takami H."/>
        </authorList>
    </citation>
    <scope>NUCLEOTIDE SEQUENCE</scope>
    <source>
        <strain evidence="1">Expedition CK06-06</strain>
    </source>
</reference>
<evidence type="ECO:0000313" key="1">
    <source>
        <dbReference type="EMBL" id="GAG55878.1"/>
    </source>
</evidence>
<dbReference type="AlphaFoldDB" id="X0Z666"/>
<protein>
    <submittedName>
        <fullName evidence="1">Uncharacterized protein</fullName>
    </submittedName>
</protein>
<comment type="caution">
    <text evidence="1">The sequence shown here is derived from an EMBL/GenBank/DDBJ whole genome shotgun (WGS) entry which is preliminary data.</text>
</comment>
<feature type="non-terminal residue" evidence="1">
    <location>
        <position position="1"/>
    </location>
</feature>
<gene>
    <name evidence="1" type="ORF">S01H4_19353</name>
</gene>
<organism evidence="1">
    <name type="scientific">marine sediment metagenome</name>
    <dbReference type="NCBI Taxonomy" id="412755"/>
    <lineage>
        <taxon>unclassified sequences</taxon>
        <taxon>metagenomes</taxon>
        <taxon>ecological metagenomes</taxon>
    </lineage>
</organism>
<dbReference type="EMBL" id="BART01008625">
    <property type="protein sequence ID" value="GAG55878.1"/>
    <property type="molecule type" value="Genomic_DNA"/>
</dbReference>
<accession>X0Z666</accession>
<sequence length="117" mass="12090">PSVQTVAVTIYGPGNSTVWNMVAYCPKSLNPFPYNPVSGSDCSPLSKVMYTCSVEPGGDGTNTMLGINDWAFENYTGETPVPAGVYPVEDGDGVTKCVTVDANGVITNISAACAGNC</sequence>